<protein>
    <submittedName>
        <fullName evidence="1">Uncharacterized protein</fullName>
    </submittedName>
</protein>
<dbReference type="EMBL" id="JANHOG010001204">
    <property type="protein sequence ID" value="KAJ3541425.1"/>
    <property type="molecule type" value="Genomic_DNA"/>
</dbReference>
<dbReference type="Proteomes" id="UP001148662">
    <property type="component" value="Unassembled WGS sequence"/>
</dbReference>
<comment type="caution">
    <text evidence="1">The sequence shown here is derived from an EMBL/GenBank/DDBJ whole genome shotgun (WGS) entry which is preliminary data.</text>
</comment>
<gene>
    <name evidence="1" type="ORF">NM688_g6084</name>
</gene>
<organism evidence="1 2">
    <name type="scientific">Phlebia brevispora</name>
    <dbReference type="NCBI Taxonomy" id="194682"/>
    <lineage>
        <taxon>Eukaryota</taxon>
        <taxon>Fungi</taxon>
        <taxon>Dikarya</taxon>
        <taxon>Basidiomycota</taxon>
        <taxon>Agaricomycotina</taxon>
        <taxon>Agaricomycetes</taxon>
        <taxon>Polyporales</taxon>
        <taxon>Meruliaceae</taxon>
        <taxon>Phlebia</taxon>
    </lineage>
</organism>
<keyword evidence="2" id="KW-1185">Reference proteome</keyword>
<reference evidence="1" key="1">
    <citation type="submission" date="2022-07" db="EMBL/GenBank/DDBJ databases">
        <title>Genome Sequence of Phlebia brevispora.</title>
        <authorList>
            <person name="Buettner E."/>
        </authorList>
    </citation>
    <scope>NUCLEOTIDE SEQUENCE</scope>
    <source>
        <strain evidence="1">MPL23</strain>
    </source>
</reference>
<proteinExistence type="predicted"/>
<evidence type="ECO:0000313" key="2">
    <source>
        <dbReference type="Proteomes" id="UP001148662"/>
    </source>
</evidence>
<sequence>MSFTRPCWMGLLACLAFLGLFLSVVTVFAEETLDDRDPHIQYQSAWWNQTTYGAYLNTTKFTNMTGDTATVSFTGTQIAVYGVIEPPTASPPPVIRATFIVDGAQTTARNFTFSYTSADTQVQFNVSLYVSSVLTDGSHNLTITNQGNCFWIDFCVIGTMPTGIPSVSSEGSTPSSTTAMSSAASSITQASSSSPSGTSSEDGLPQSTPPLSPTTAIHPSDASSLILPPTSTSPGIVADAAQHPSRKLSRSQLAGIIVGSIAALLVFVGIFIYRRRQPKVQWMQTPVAPDYPSPASVTTFGSLASSSHSINRSEEGNSRRSTRTQVDEESENLFANAGSPKEDSGLSSSPHSPNSGHDAHLDMLSKLLATNTRFSSNRSTKSFRSMKSSAETYNDMDSDVGLALASPEDFDE</sequence>
<name>A0ACC1SK88_9APHY</name>
<accession>A0ACC1SK88</accession>
<evidence type="ECO:0000313" key="1">
    <source>
        <dbReference type="EMBL" id="KAJ3541425.1"/>
    </source>
</evidence>